<sequence>MWVARLFSVTNFVVATSALSFQVFVLYPWHHQLSDDFEDLKKEHLRVLEAVKKMELEVRQERGQSLLERVGWGRKQ</sequence>
<dbReference type="Proteomes" id="UP000813385">
    <property type="component" value="Unassembled WGS sequence"/>
</dbReference>
<proteinExistence type="predicted"/>
<comment type="caution">
    <text evidence="2">The sequence shown here is derived from an EMBL/GenBank/DDBJ whole genome shotgun (WGS) entry which is preliminary data.</text>
</comment>
<feature type="transmembrane region" description="Helical" evidence="1">
    <location>
        <begin position="6"/>
        <end position="27"/>
    </location>
</feature>
<dbReference type="PANTHER" id="PTHR40135">
    <property type="entry name" value="MITOCHONDRIAL PHOSPHATE CARRIER PROTEIN"/>
    <property type="match status" value="1"/>
</dbReference>
<evidence type="ECO:0008006" key="4">
    <source>
        <dbReference type="Google" id="ProtNLM"/>
    </source>
</evidence>
<accession>A0A8K0TPM0</accession>
<dbReference type="PANTHER" id="PTHR40135:SF1">
    <property type="entry name" value="MITOCHONDRIAL PHOSPHATE CARRIER PROTEIN"/>
    <property type="match status" value="1"/>
</dbReference>
<dbReference type="EMBL" id="JAGPXD010000002">
    <property type="protein sequence ID" value="KAH7369416.1"/>
    <property type="molecule type" value="Genomic_DNA"/>
</dbReference>
<protein>
    <recommendedName>
        <fullName evidence="4">Mitochondrial phosphate carrier protein</fullName>
    </recommendedName>
</protein>
<evidence type="ECO:0000313" key="3">
    <source>
        <dbReference type="Proteomes" id="UP000813385"/>
    </source>
</evidence>
<keyword evidence="1" id="KW-0472">Membrane</keyword>
<evidence type="ECO:0000256" key="1">
    <source>
        <dbReference type="SAM" id="Phobius"/>
    </source>
</evidence>
<organism evidence="2 3">
    <name type="scientific">Plectosphaerella cucumerina</name>
    <dbReference type="NCBI Taxonomy" id="40658"/>
    <lineage>
        <taxon>Eukaryota</taxon>
        <taxon>Fungi</taxon>
        <taxon>Dikarya</taxon>
        <taxon>Ascomycota</taxon>
        <taxon>Pezizomycotina</taxon>
        <taxon>Sordariomycetes</taxon>
        <taxon>Hypocreomycetidae</taxon>
        <taxon>Glomerellales</taxon>
        <taxon>Plectosphaerellaceae</taxon>
        <taxon>Plectosphaerella</taxon>
    </lineage>
</organism>
<keyword evidence="3" id="KW-1185">Reference proteome</keyword>
<name>A0A8K0TPM0_9PEZI</name>
<evidence type="ECO:0000313" key="2">
    <source>
        <dbReference type="EMBL" id="KAH7369416.1"/>
    </source>
</evidence>
<keyword evidence="1" id="KW-0812">Transmembrane</keyword>
<keyword evidence="1" id="KW-1133">Transmembrane helix</keyword>
<dbReference type="AlphaFoldDB" id="A0A8K0TPM0"/>
<gene>
    <name evidence="2" type="ORF">B0T11DRAFT_278726</name>
</gene>
<reference evidence="2" key="1">
    <citation type="journal article" date="2021" name="Nat. Commun.">
        <title>Genetic determinants of endophytism in the Arabidopsis root mycobiome.</title>
        <authorList>
            <person name="Mesny F."/>
            <person name="Miyauchi S."/>
            <person name="Thiergart T."/>
            <person name="Pickel B."/>
            <person name="Atanasova L."/>
            <person name="Karlsson M."/>
            <person name="Huettel B."/>
            <person name="Barry K.W."/>
            <person name="Haridas S."/>
            <person name="Chen C."/>
            <person name="Bauer D."/>
            <person name="Andreopoulos W."/>
            <person name="Pangilinan J."/>
            <person name="LaButti K."/>
            <person name="Riley R."/>
            <person name="Lipzen A."/>
            <person name="Clum A."/>
            <person name="Drula E."/>
            <person name="Henrissat B."/>
            <person name="Kohler A."/>
            <person name="Grigoriev I.V."/>
            <person name="Martin F.M."/>
            <person name="Hacquard S."/>
        </authorList>
    </citation>
    <scope>NUCLEOTIDE SEQUENCE</scope>
    <source>
        <strain evidence="2">MPI-CAGE-AT-0016</strain>
    </source>
</reference>